<feature type="chain" id="PRO_5047478599" evidence="2">
    <location>
        <begin position="23"/>
        <end position="262"/>
    </location>
</feature>
<accession>A0ABQ2MLU2</accession>
<feature type="compositionally biased region" description="Basic and acidic residues" evidence="1">
    <location>
        <begin position="52"/>
        <end position="71"/>
    </location>
</feature>
<feature type="region of interest" description="Disordered" evidence="1">
    <location>
        <begin position="114"/>
        <end position="223"/>
    </location>
</feature>
<keyword evidence="4" id="KW-1185">Reference proteome</keyword>
<reference evidence="4" key="1">
    <citation type="journal article" date="2019" name="Int. J. Syst. Evol. Microbiol.">
        <title>The Global Catalogue of Microorganisms (GCM) 10K type strain sequencing project: providing services to taxonomists for standard genome sequencing and annotation.</title>
        <authorList>
            <consortium name="The Broad Institute Genomics Platform"/>
            <consortium name="The Broad Institute Genome Sequencing Center for Infectious Disease"/>
            <person name="Wu L."/>
            <person name="Ma J."/>
        </authorList>
    </citation>
    <scope>NUCLEOTIDE SEQUENCE [LARGE SCALE GENOMIC DNA]</scope>
    <source>
        <strain evidence="4">CGMCC 4.7178</strain>
    </source>
</reference>
<feature type="compositionally biased region" description="Basic and acidic residues" evidence="1">
    <location>
        <begin position="144"/>
        <end position="154"/>
    </location>
</feature>
<keyword evidence="2" id="KW-0732">Signal</keyword>
<gene>
    <name evidence="3" type="ORF">GCM10012287_36950</name>
</gene>
<evidence type="ECO:0000256" key="2">
    <source>
        <dbReference type="SAM" id="SignalP"/>
    </source>
</evidence>
<feature type="region of interest" description="Disordered" evidence="1">
    <location>
        <begin position="243"/>
        <end position="262"/>
    </location>
</feature>
<comment type="caution">
    <text evidence="3">The sequence shown here is derived from an EMBL/GenBank/DDBJ whole genome shotgun (WGS) entry which is preliminary data.</text>
</comment>
<name>A0ABQ2MLU2_9ACTN</name>
<dbReference type="Proteomes" id="UP000631535">
    <property type="component" value="Unassembled WGS sequence"/>
</dbReference>
<feature type="signal peptide" evidence="2">
    <location>
        <begin position="1"/>
        <end position="22"/>
    </location>
</feature>
<protein>
    <submittedName>
        <fullName evidence="3">Uncharacterized protein</fullName>
    </submittedName>
</protein>
<sequence>MTLLFLGGFLALAFLFGSDARAATALDGGKGESPGQSADLLTPEKPVGGSLSEKEMAEKQQEAKEAADEAASHVIDPVAEGAEGAGHVTRPVGEAVGGVSDAVGLGDLTDRLGLQLGNGGGDGTPEDDGDDEAVNGGGGSSAGDADHASSDAGRKLAQRTPIGGSAADSAHSAVRHAEAHDGMPREGDGLPVQSPFQQVPLAPSAGASHFASDGNGPRGGLQKLAGHLTDVELFGRPQPGAVSVAAGAPTRDRASEVLEFPG</sequence>
<feature type="compositionally biased region" description="Basic and acidic residues" evidence="1">
    <location>
        <begin position="175"/>
        <end position="188"/>
    </location>
</feature>
<feature type="region of interest" description="Disordered" evidence="1">
    <location>
        <begin position="26"/>
        <end position="71"/>
    </location>
</feature>
<organism evidence="3 4">
    <name type="scientific">Streptomyces daqingensis</name>
    <dbReference type="NCBI Taxonomy" id="1472640"/>
    <lineage>
        <taxon>Bacteria</taxon>
        <taxon>Bacillati</taxon>
        <taxon>Actinomycetota</taxon>
        <taxon>Actinomycetes</taxon>
        <taxon>Kitasatosporales</taxon>
        <taxon>Streptomycetaceae</taxon>
        <taxon>Streptomyces</taxon>
    </lineage>
</organism>
<evidence type="ECO:0000313" key="3">
    <source>
        <dbReference type="EMBL" id="GGO52492.1"/>
    </source>
</evidence>
<proteinExistence type="predicted"/>
<dbReference type="EMBL" id="BMMP01000011">
    <property type="protein sequence ID" value="GGO52492.1"/>
    <property type="molecule type" value="Genomic_DNA"/>
</dbReference>
<feature type="compositionally biased region" description="Acidic residues" evidence="1">
    <location>
        <begin position="124"/>
        <end position="133"/>
    </location>
</feature>
<evidence type="ECO:0000313" key="4">
    <source>
        <dbReference type="Proteomes" id="UP000631535"/>
    </source>
</evidence>
<evidence type="ECO:0000256" key="1">
    <source>
        <dbReference type="SAM" id="MobiDB-lite"/>
    </source>
</evidence>